<dbReference type="PANTHER" id="PTHR47197">
    <property type="entry name" value="PROTEIN NIRF"/>
    <property type="match status" value="1"/>
</dbReference>
<comment type="caution">
    <text evidence="4">The sequence shown here is derived from an EMBL/GenBank/DDBJ whole genome shotgun (WGS) entry which is preliminary data.</text>
</comment>
<accession>A0A225E1B7</accession>
<dbReference type="InterPro" id="IPR011048">
    <property type="entry name" value="Haem_d1_sf"/>
</dbReference>
<gene>
    <name evidence="4" type="ORF">FRUB_00692</name>
</gene>
<keyword evidence="3" id="KW-0732">Signal</keyword>
<dbReference type="InterPro" id="IPR019405">
    <property type="entry name" value="Lactonase_7-beta_prop"/>
</dbReference>
<dbReference type="Proteomes" id="UP000214646">
    <property type="component" value="Unassembled WGS sequence"/>
</dbReference>
<keyword evidence="4" id="KW-0176">Collagen</keyword>
<dbReference type="Gene3D" id="2.130.10.10">
    <property type="entry name" value="YVTN repeat-like/Quinoprotein amine dehydrogenase"/>
    <property type="match status" value="3"/>
</dbReference>
<dbReference type="InterPro" id="IPR017850">
    <property type="entry name" value="Alkaline_phosphatase_core_sf"/>
</dbReference>
<proteinExistence type="predicted"/>
<feature type="compositionally biased region" description="Basic and acidic residues" evidence="2">
    <location>
        <begin position="229"/>
        <end position="244"/>
    </location>
</feature>
<dbReference type="EMBL" id="NIDE01000001">
    <property type="protein sequence ID" value="OWK46993.1"/>
    <property type="molecule type" value="Genomic_DNA"/>
</dbReference>
<dbReference type="RefSeq" id="WP_238602434.1">
    <property type="nucleotide sequence ID" value="NZ_NIDE01000001.1"/>
</dbReference>
<sequence length="898" mass="97978">MRWVIRTMMAVACATGIWAAALAAPADAPKDGGEKQPATTPKRVLPGLRPDGFVQLPNQWKLKPVGKQIEVGDLPSNIQIHPTGQFAAVLHCGMREHEVMILDLNPAKRQIISRVTMPQAFYGLAFTPDGKQVYASGGEFDVVHVWDFDKGYLHNHKTVDVSAPGVKRIVPAGVAFDPAGRELFTTALWADAVIRVPLDNPENKVIIPLMPKEAPKAEGPKGDPPSPPDGRKEPGKKDAPKVEDEYGGARPVPNNSFPYTVLVEPGAKRAFVSLWAKSAVAVIDLETNKVAATWPTASHPTEMVLSPSGMALYVSCSNSTQVSVLDPTTGEIIQTINAALYPRAPSGNTPNSLTMTPDGEMLLVANADANNLAVFNITNRKAAKPLGFIPTGWYPTSVRFNKLDKTIYVTNGKGLSSKSNRGGANPNLPAGTLEYIGSLFKGTISSIPLPSPEDMAKYSKTAYECSPLMKDEGVRSENVAADNPIPKKLGEKSPIKYVIYVIKENRTYDQVFGDMKEGNGEAELCLFPEAVTPNHHKLAREYVLLDNIYVDGEVSADGHEWSMGAYATDFVEKMWPLSYRGSPKGTFGYPAEGNMDAAARPAGGYIWDRAQEAKVTYRSYGEWITNGTKKADGTYNPSKASVKTLEGHFDPEFRGYDLDYPDVKRAERFVSEVRRFEKEGVEMPRLQIVRVPNDHTSGTRVGKPTPTAYVADNDLAVGMIVEGVSKSKFWKETAIFIIEDDAQNGPDHVDAHRVVALVVSPFTKKKAVDSTLYSTTSMLRTMELILGLKPMSQFDAAARPMYNAFTATPDAAPYAHEVPRTDLKAVNLATAWGAAKSAKFNLAKEDQADDLLFNEIIWKSVRGAKSKMPAPVRAAFFVPVTGKNATREEDDDDDDDDD</sequence>
<keyword evidence="1" id="KW-0378">Hydrolase</keyword>
<reference evidence="5" key="1">
    <citation type="submission" date="2017-06" db="EMBL/GenBank/DDBJ databases">
        <title>Genome analysis of Fimbriiglobus ruber SP5, the first member of the order Planctomycetales with confirmed chitinolytic capability.</title>
        <authorList>
            <person name="Ravin N.V."/>
            <person name="Rakitin A.L."/>
            <person name="Ivanova A.A."/>
            <person name="Beletsky A.V."/>
            <person name="Kulichevskaya I.S."/>
            <person name="Mardanov A.V."/>
            <person name="Dedysh S.N."/>
        </authorList>
    </citation>
    <scope>NUCLEOTIDE SEQUENCE [LARGE SCALE GENOMIC DNA]</scope>
    <source>
        <strain evidence="5">SP5</strain>
    </source>
</reference>
<evidence type="ECO:0000256" key="1">
    <source>
        <dbReference type="ARBA" id="ARBA00022801"/>
    </source>
</evidence>
<dbReference type="GO" id="GO:0016788">
    <property type="term" value="F:hydrolase activity, acting on ester bonds"/>
    <property type="evidence" value="ECO:0007669"/>
    <property type="project" value="InterPro"/>
</dbReference>
<protein>
    <submittedName>
        <fullName evidence="4">Collagen triple helix repeat domain protein</fullName>
    </submittedName>
</protein>
<dbReference type="Gene3D" id="3.40.720.10">
    <property type="entry name" value="Alkaline Phosphatase, subunit A"/>
    <property type="match status" value="2"/>
</dbReference>
<dbReference type="Pfam" id="PF04185">
    <property type="entry name" value="Phosphoesterase"/>
    <property type="match status" value="1"/>
</dbReference>
<feature type="signal peptide" evidence="3">
    <location>
        <begin position="1"/>
        <end position="23"/>
    </location>
</feature>
<dbReference type="Pfam" id="PF10282">
    <property type="entry name" value="Lactonase"/>
    <property type="match status" value="1"/>
</dbReference>
<feature type="region of interest" description="Disordered" evidence="2">
    <location>
        <begin position="211"/>
        <end position="251"/>
    </location>
</feature>
<evidence type="ECO:0000256" key="2">
    <source>
        <dbReference type="SAM" id="MobiDB-lite"/>
    </source>
</evidence>
<dbReference type="PANTHER" id="PTHR47197:SF3">
    <property type="entry name" value="DIHYDRO-HEME D1 DEHYDROGENASE"/>
    <property type="match status" value="1"/>
</dbReference>
<keyword evidence="5" id="KW-1185">Reference proteome</keyword>
<dbReference type="InterPro" id="IPR015943">
    <property type="entry name" value="WD40/YVTN_repeat-like_dom_sf"/>
</dbReference>
<dbReference type="InterPro" id="IPR007312">
    <property type="entry name" value="Phosphoesterase"/>
</dbReference>
<name>A0A225E1B7_9BACT</name>
<evidence type="ECO:0000313" key="5">
    <source>
        <dbReference type="Proteomes" id="UP000214646"/>
    </source>
</evidence>
<dbReference type="SUPFAM" id="SSF51004">
    <property type="entry name" value="C-terminal (heme d1) domain of cytochrome cd1-nitrite reductase"/>
    <property type="match status" value="1"/>
</dbReference>
<dbReference type="InterPro" id="IPR051200">
    <property type="entry name" value="Host-pathogen_enzymatic-act"/>
</dbReference>
<organism evidence="4 5">
    <name type="scientific">Fimbriiglobus ruber</name>
    <dbReference type="NCBI Taxonomy" id="1908690"/>
    <lineage>
        <taxon>Bacteria</taxon>
        <taxon>Pseudomonadati</taxon>
        <taxon>Planctomycetota</taxon>
        <taxon>Planctomycetia</taxon>
        <taxon>Gemmatales</taxon>
        <taxon>Gemmataceae</taxon>
        <taxon>Fimbriiglobus</taxon>
    </lineage>
</organism>
<feature type="chain" id="PRO_5012533465" evidence="3">
    <location>
        <begin position="24"/>
        <end position="898"/>
    </location>
</feature>
<dbReference type="AlphaFoldDB" id="A0A225E1B7"/>
<evidence type="ECO:0000256" key="3">
    <source>
        <dbReference type="SAM" id="SignalP"/>
    </source>
</evidence>
<evidence type="ECO:0000313" key="4">
    <source>
        <dbReference type="EMBL" id="OWK46993.1"/>
    </source>
</evidence>
<dbReference type="SUPFAM" id="SSF53649">
    <property type="entry name" value="Alkaline phosphatase-like"/>
    <property type="match status" value="1"/>
</dbReference>